<dbReference type="EMBL" id="CH408032">
    <property type="protein sequence ID" value="EAQ87782.1"/>
    <property type="molecule type" value="Genomic_DNA"/>
</dbReference>
<name>Q2H1E5_CHAGB</name>
<evidence type="ECO:0000313" key="2">
    <source>
        <dbReference type="EMBL" id="EAQ87782.1"/>
    </source>
</evidence>
<sequence length="223" mass="24347">MEYAGLNDLQHYVDRNLIRGQHNPHNCVCGWYCFTIVFCRTPPPTHIIATVKARPEHACPDKDCISSVLATMPDPLAAINFDFSAVPAPNSPNPPNPPNPFNGGGASRQSSVARSSPGPGRQSSSTAGHSLAGRSVSRPSVRIPTHPQPQSQPSPRNQTQPQPQPQRSQPQRPQPQRLQSSSSQSPSSQTPTQTQTQRPQRSQPQAQAQQAMPVFHHYQPGRQ</sequence>
<dbReference type="RefSeq" id="XP_001223615.1">
    <property type="nucleotide sequence ID" value="XM_001223614.1"/>
</dbReference>
<dbReference type="InParanoid" id="Q2H1E5"/>
<accession>Q2H1E5</accession>
<organism evidence="2 3">
    <name type="scientific">Chaetomium globosum (strain ATCC 6205 / CBS 148.51 / DSM 1962 / NBRC 6347 / NRRL 1970)</name>
    <name type="common">Soil fungus</name>
    <dbReference type="NCBI Taxonomy" id="306901"/>
    <lineage>
        <taxon>Eukaryota</taxon>
        <taxon>Fungi</taxon>
        <taxon>Dikarya</taxon>
        <taxon>Ascomycota</taxon>
        <taxon>Pezizomycotina</taxon>
        <taxon>Sordariomycetes</taxon>
        <taxon>Sordariomycetidae</taxon>
        <taxon>Sordariales</taxon>
        <taxon>Chaetomiaceae</taxon>
        <taxon>Chaetomium</taxon>
    </lineage>
</organism>
<protein>
    <submittedName>
        <fullName evidence="2">Uncharacterized protein</fullName>
    </submittedName>
</protein>
<feature type="region of interest" description="Disordered" evidence="1">
    <location>
        <begin position="87"/>
        <end position="223"/>
    </location>
</feature>
<dbReference type="VEuPathDB" id="FungiDB:CHGG_04401"/>
<dbReference type="GeneID" id="4392725"/>
<dbReference type="AlphaFoldDB" id="Q2H1E5"/>
<evidence type="ECO:0000313" key="3">
    <source>
        <dbReference type="Proteomes" id="UP000001056"/>
    </source>
</evidence>
<feature type="compositionally biased region" description="Low complexity" evidence="1">
    <location>
        <begin position="153"/>
        <end position="210"/>
    </location>
</feature>
<feature type="compositionally biased region" description="Pro residues" evidence="1">
    <location>
        <begin position="89"/>
        <end position="100"/>
    </location>
</feature>
<reference evidence="3" key="1">
    <citation type="journal article" date="2015" name="Genome Announc.">
        <title>Draft genome sequence of the cellulolytic fungus Chaetomium globosum.</title>
        <authorList>
            <person name="Cuomo C.A."/>
            <person name="Untereiner W.A."/>
            <person name="Ma L.-J."/>
            <person name="Grabherr M."/>
            <person name="Birren B.W."/>
        </authorList>
    </citation>
    <scope>NUCLEOTIDE SEQUENCE [LARGE SCALE GENOMIC DNA]</scope>
    <source>
        <strain evidence="3">ATCC 6205 / CBS 148.51 / DSM 1962 / NBRC 6347 / NRRL 1970</strain>
    </source>
</reference>
<feature type="compositionally biased region" description="Low complexity" evidence="1">
    <location>
        <begin position="114"/>
        <end position="125"/>
    </location>
</feature>
<proteinExistence type="predicted"/>
<dbReference type="Proteomes" id="UP000001056">
    <property type="component" value="Unassembled WGS sequence"/>
</dbReference>
<keyword evidence="3" id="KW-1185">Reference proteome</keyword>
<gene>
    <name evidence="2" type="ORF">CHGG_04401</name>
</gene>
<evidence type="ECO:0000256" key="1">
    <source>
        <dbReference type="SAM" id="MobiDB-lite"/>
    </source>
</evidence>
<dbReference type="HOGENOM" id="CLU_1239989_0_0_1"/>